<sequence>CQQLTAMDFAGYGIGGLSVGEPKPVMYDMLGHTTEYLPKDKARYLMGVGTADCIVEAVNLGVDMFDCVFPTRVARNGTAMTHEGRLVVRNAAYAEDFRPIEEGCQCYACRNFSRAYIRHLFKAEEIFGLRLLSIHNLYFLLHFAKEIREAIAEDRFPEFRENFLANYKA</sequence>
<dbReference type="Pfam" id="PF01702">
    <property type="entry name" value="TGT"/>
    <property type="match status" value="1"/>
</dbReference>
<name>J9FFH0_9ZZZZ</name>
<evidence type="ECO:0000259" key="2">
    <source>
        <dbReference type="Pfam" id="PF01702"/>
    </source>
</evidence>
<dbReference type="AlphaFoldDB" id="J9FFH0"/>
<protein>
    <submittedName>
        <fullName evidence="3">tRNA-guanine transglycosylase</fullName>
    </submittedName>
</protein>
<keyword evidence="1" id="KW-0862">Zinc</keyword>
<gene>
    <name evidence="3" type="ORF">EVA_18242</name>
</gene>
<dbReference type="InterPro" id="IPR002616">
    <property type="entry name" value="tRNA_ribo_trans-like"/>
</dbReference>
<dbReference type="GO" id="GO:0008479">
    <property type="term" value="F:tRNA-guanosine(34) queuine transglycosylase activity"/>
    <property type="evidence" value="ECO:0007669"/>
    <property type="project" value="TreeGrafter"/>
</dbReference>
<dbReference type="GO" id="GO:0005829">
    <property type="term" value="C:cytosol"/>
    <property type="evidence" value="ECO:0007669"/>
    <property type="project" value="TreeGrafter"/>
</dbReference>
<proteinExistence type="predicted"/>
<evidence type="ECO:0000313" key="3">
    <source>
        <dbReference type="EMBL" id="EJW93651.1"/>
    </source>
</evidence>
<dbReference type="EMBL" id="AMCI01006850">
    <property type="protein sequence ID" value="EJW93651.1"/>
    <property type="molecule type" value="Genomic_DNA"/>
</dbReference>
<accession>J9FFH0</accession>
<dbReference type="NCBIfam" id="TIGR00449">
    <property type="entry name" value="tgt_general"/>
    <property type="match status" value="1"/>
</dbReference>
<dbReference type="Gene3D" id="3.20.20.105">
    <property type="entry name" value="Queuine tRNA-ribosyltransferase-like"/>
    <property type="match status" value="1"/>
</dbReference>
<dbReference type="PANTHER" id="PTHR43530">
    <property type="entry name" value="QUEUINE TRNA-RIBOSYLTRANSFERASE CATALYTIC SUBUNIT 1"/>
    <property type="match status" value="1"/>
</dbReference>
<dbReference type="SUPFAM" id="SSF51713">
    <property type="entry name" value="tRNA-guanine transglycosylase"/>
    <property type="match status" value="1"/>
</dbReference>
<feature type="domain" description="tRNA-guanine(15) transglycosylase-like" evidence="2">
    <location>
        <begin position="2"/>
        <end position="168"/>
    </location>
</feature>
<comment type="caution">
    <text evidence="3">The sequence shown here is derived from an EMBL/GenBank/DDBJ whole genome shotgun (WGS) entry which is preliminary data.</text>
</comment>
<feature type="non-terminal residue" evidence="3">
    <location>
        <position position="1"/>
    </location>
</feature>
<dbReference type="GO" id="GO:0006400">
    <property type="term" value="P:tRNA modification"/>
    <property type="evidence" value="ECO:0007669"/>
    <property type="project" value="InterPro"/>
</dbReference>
<organism evidence="3">
    <name type="scientific">gut metagenome</name>
    <dbReference type="NCBI Taxonomy" id="749906"/>
    <lineage>
        <taxon>unclassified sequences</taxon>
        <taxon>metagenomes</taxon>
        <taxon>organismal metagenomes</taxon>
    </lineage>
</organism>
<evidence type="ECO:0000256" key="1">
    <source>
        <dbReference type="ARBA" id="ARBA00022833"/>
    </source>
</evidence>
<dbReference type="PANTHER" id="PTHR43530:SF1">
    <property type="entry name" value="QUEUINE TRNA-RIBOSYLTRANSFERASE CATALYTIC SUBUNIT 1"/>
    <property type="match status" value="1"/>
</dbReference>
<dbReference type="InterPro" id="IPR036511">
    <property type="entry name" value="TGT-like_sf"/>
</dbReference>
<reference evidence="3" key="1">
    <citation type="journal article" date="2012" name="PLoS ONE">
        <title>Gene sets for utilization of primary and secondary nutrition supplies in the distal gut of endangered iberian lynx.</title>
        <authorList>
            <person name="Alcaide M."/>
            <person name="Messina E."/>
            <person name="Richter M."/>
            <person name="Bargiela R."/>
            <person name="Peplies J."/>
            <person name="Huws S.A."/>
            <person name="Newbold C.J."/>
            <person name="Golyshin P.N."/>
            <person name="Simon M.A."/>
            <person name="Lopez G."/>
            <person name="Yakimov M.M."/>
            <person name="Ferrer M."/>
        </authorList>
    </citation>
    <scope>NUCLEOTIDE SEQUENCE</scope>
</reference>